<name>A0A0G3HDP7_9CORY</name>
<gene>
    <name evidence="1" type="ORF">CUTER_00320</name>
</gene>
<dbReference type="EMBL" id="CP011546">
    <property type="protein sequence ID" value="AKK10093.1"/>
    <property type="molecule type" value="Genomic_DNA"/>
</dbReference>
<dbReference type="AlphaFoldDB" id="A0A0G3HDP7"/>
<evidence type="ECO:0000313" key="2">
    <source>
        <dbReference type="Proteomes" id="UP000035548"/>
    </source>
</evidence>
<dbReference type="RefSeq" id="WP_047258750.1">
    <property type="nucleotide sequence ID" value="NZ_CP011546.1"/>
</dbReference>
<protein>
    <submittedName>
        <fullName evidence="1">Putative DUF1540 family protein</fullName>
    </submittedName>
</protein>
<reference evidence="1 2" key="1">
    <citation type="journal article" date="2015" name="Genome Announc.">
        <title>Virulence Factor Genes Detected in the Complete Genome Sequence of Corynebacterium uterequi DSM 45634, Isolated from the Uterus of a Maiden Mare.</title>
        <authorList>
            <person name="Ruckert C."/>
            <person name="Kriete M."/>
            <person name="Jaenicke S."/>
            <person name="Winkler A."/>
            <person name="Tauch A."/>
        </authorList>
    </citation>
    <scope>NUCLEOTIDE SEQUENCE [LARGE SCALE GENOMIC DNA]</scope>
    <source>
        <strain evidence="1 2">DSM 45634</strain>
    </source>
</reference>
<dbReference type="Proteomes" id="UP000035548">
    <property type="component" value="Chromosome"/>
</dbReference>
<proteinExistence type="predicted"/>
<dbReference type="KEGG" id="cut:CUTER_00320"/>
<keyword evidence="2" id="KW-1185">Reference proteome</keyword>
<dbReference type="OrthoDB" id="3213529at2"/>
<accession>A0A0G3HDP7</accession>
<dbReference type="STRING" id="1072256.CUTER_00320"/>
<evidence type="ECO:0000313" key="1">
    <source>
        <dbReference type="EMBL" id="AKK10093.1"/>
    </source>
</evidence>
<organism evidence="1 2">
    <name type="scientific">Corynebacterium uterequi</name>
    <dbReference type="NCBI Taxonomy" id="1072256"/>
    <lineage>
        <taxon>Bacteria</taxon>
        <taxon>Bacillati</taxon>
        <taxon>Actinomycetota</taxon>
        <taxon>Actinomycetes</taxon>
        <taxon>Mycobacteriales</taxon>
        <taxon>Corynebacteriaceae</taxon>
        <taxon>Corynebacterium</taxon>
    </lineage>
</organism>
<dbReference type="PATRIC" id="fig|1072256.5.peg.62"/>
<sequence>MLTLISSCASTSCAFNNSGCTAGAITVDAASNCQTKSGLDLRAGLENAEGRVGACHRVDCAHNTNLMCQSANVELSEAGDCVTYAAR</sequence>
<reference evidence="2" key="2">
    <citation type="submission" date="2015-05" db="EMBL/GenBank/DDBJ databases">
        <title>Complete genome sequence of Corynebacterium uterequi DSM 45634, isolated from the uterus of a maiden mare.</title>
        <authorList>
            <person name="Ruckert C."/>
            <person name="Albersmeier A."/>
            <person name="Winkler A."/>
            <person name="Tauch A."/>
        </authorList>
    </citation>
    <scope>NUCLEOTIDE SEQUENCE [LARGE SCALE GENOMIC DNA]</scope>
    <source>
        <strain evidence="2">DSM 45634</strain>
    </source>
</reference>